<evidence type="ECO:0000313" key="1">
    <source>
        <dbReference type="EMBL" id="ACL16212.1"/>
    </source>
</evidence>
<evidence type="ECO:0008006" key="3">
    <source>
        <dbReference type="Google" id="ProtNLM"/>
    </source>
</evidence>
<accession>B8GGF7</accession>
<sequence length="157" mass="16704" precursor="true">MKHAIYSPMRYISGLLFLLLMASLVVSGCVSSGDQAFTDSMKTSQATIGQMANDAIAAENAGDHVKAADLATNISDYATKESPVFHGMQVSSSYVTARDDYVRHLNNASTGWKAWATSITLTQAGKNAEAASPKRESDTDLAASVDWLNKAKAALPE</sequence>
<keyword evidence="2" id="KW-1185">Reference proteome</keyword>
<dbReference type="HOGENOM" id="CLU_1674020_0_0_2"/>
<dbReference type="PROSITE" id="PS51257">
    <property type="entry name" value="PROKAR_LIPOPROTEIN"/>
    <property type="match status" value="1"/>
</dbReference>
<protein>
    <recommendedName>
        <fullName evidence="3">Lipoprotein</fullName>
    </recommendedName>
</protein>
<organism evidence="1 2">
    <name type="scientific">Methanosphaerula palustris (strain ATCC BAA-1556 / DSM 19958 / E1-9c)</name>
    <dbReference type="NCBI Taxonomy" id="521011"/>
    <lineage>
        <taxon>Archaea</taxon>
        <taxon>Methanobacteriati</taxon>
        <taxon>Methanobacteriota</taxon>
        <taxon>Stenosarchaea group</taxon>
        <taxon>Methanomicrobia</taxon>
        <taxon>Methanomicrobiales</taxon>
        <taxon>Methanoregulaceae</taxon>
        <taxon>Methanosphaerula</taxon>
    </lineage>
</organism>
<dbReference type="Proteomes" id="UP000002457">
    <property type="component" value="Chromosome"/>
</dbReference>
<dbReference type="EMBL" id="CP001338">
    <property type="protein sequence ID" value="ACL16212.1"/>
    <property type="molecule type" value="Genomic_DNA"/>
</dbReference>
<gene>
    <name evidence="1" type="ordered locus">Mpal_0851</name>
</gene>
<dbReference type="KEGG" id="mpl:Mpal_0851"/>
<name>B8GGF7_METPE</name>
<reference evidence="1 2" key="1">
    <citation type="journal article" date="2015" name="Genome Announc.">
        <title>Complete Genome Sequence of Methanosphaerula palustris E1-9CT, a Hydrogenotrophic Methanogen Isolated from a Minerotrophic Fen Peatland.</title>
        <authorList>
            <person name="Cadillo-Quiroz H."/>
            <person name="Browne P."/>
            <person name="Kyrpides N."/>
            <person name="Woyke T."/>
            <person name="Goodwin L."/>
            <person name="Detter C."/>
            <person name="Yavitt J.B."/>
            <person name="Zinder S.H."/>
        </authorList>
    </citation>
    <scope>NUCLEOTIDE SEQUENCE [LARGE SCALE GENOMIC DNA]</scope>
    <source>
        <strain evidence="2">ATCC BAA-1556 / DSM 19958 / E1-9c</strain>
    </source>
</reference>
<evidence type="ECO:0000313" key="2">
    <source>
        <dbReference type="Proteomes" id="UP000002457"/>
    </source>
</evidence>
<proteinExistence type="predicted"/>
<dbReference type="AlphaFoldDB" id="B8GGF7"/>